<gene>
    <name evidence="2" type="ORF">C0081_22740</name>
</gene>
<dbReference type="Gene3D" id="1.10.8.760">
    <property type="entry name" value="Haem-binding uptake, Tiki superfamily, ChaN, domain 2"/>
    <property type="match status" value="1"/>
</dbReference>
<dbReference type="InterPro" id="IPR007314">
    <property type="entry name" value="Cofac_haem-bd_dom"/>
</dbReference>
<comment type="caution">
    <text evidence="2">The sequence shown here is derived from an EMBL/GenBank/DDBJ whole genome shotgun (WGS) entry which is preliminary data.</text>
</comment>
<name>A0A2N5XKV8_9HYPH</name>
<protein>
    <recommendedName>
        <fullName evidence="1">Haem-binding uptake Tiki superfamily ChaN domain-containing protein</fullName>
    </recommendedName>
</protein>
<evidence type="ECO:0000313" key="2">
    <source>
        <dbReference type="EMBL" id="PLW75105.1"/>
    </source>
</evidence>
<dbReference type="Proteomes" id="UP000234881">
    <property type="component" value="Unassembled WGS sequence"/>
</dbReference>
<dbReference type="CDD" id="cd14727">
    <property type="entry name" value="ChanN-like"/>
    <property type="match status" value="1"/>
</dbReference>
<dbReference type="AlphaFoldDB" id="A0A2N5XKV8"/>
<reference evidence="2 3" key="1">
    <citation type="submission" date="2018-01" db="EMBL/GenBank/DDBJ databases">
        <title>The draft genome sequence of Cohaesibacter sp. H1304.</title>
        <authorList>
            <person name="Wang N.-N."/>
            <person name="Du Z.-J."/>
        </authorList>
    </citation>
    <scope>NUCLEOTIDE SEQUENCE [LARGE SCALE GENOMIC DNA]</scope>
    <source>
        <strain evidence="2 3">H1304</strain>
    </source>
</reference>
<dbReference type="SUPFAM" id="SSF159501">
    <property type="entry name" value="EreA/ChaN-like"/>
    <property type="match status" value="1"/>
</dbReference>
<sequence length="358" mass="40807">MRKNRPLTAQSTPIRQATPPICTCLIIMMAFVALTRPTLAQDKSMMLADHPLVDTLWHLPSGKQIEDKHILADAVSEADYLLLGEKHDNPRHHRLQETVLAMVGHAGKQAHVVFEMLEPRHQDILDETYRTFEMKPSECVSPAQIEKVKRESLDALATKLAWEQRGWPEWSIYKGVFKEALDNGMSLHGGNPDREVLMSVGRGGALSDEQLKDLKWDQDYSNTNRESLLDELVAAHCGMMGREAMTPLMTLQRLKDAHMARAMRQAKTKGEIAILIAGNGHTRKDRGVPLFIDQEDKVVSIAFVEVVRDETNMDAYPSFDAALYDYVWFTPRIDEIDPCDRFREQLQQMKSKMDKNRE</sequence>
<dbReference type="Pfam" id="PF04187">
    <property type="entry name" value="Cofac_haem_bdg"/>
    <property type="match status" value="1"/>
</dbReference>
<keyword evidence="3" id="KW-1185">Reference proteome</keyword>
<feature type="domain" description="Haem-binding uptake Tiki superfamily ChaN" evidence="1">
    <location>
        <begin position="72"/>
        <end position="290"/>
    </location>
</feature>
<organism evidence="2 3">
    <name type="scientific">Cohaesibacter celericrescens</name>
    <dbReference type="NCBI Taxonomy" id="2067669"/>
    <lineage>
        <taxon>Bacteria</taxon>
        <taxon>Pseudomonadati</taxon>
        <taxon>Pseudomonadota</taxon>
        <taxon>Alphaproteobacteria</taxon>
        <taxon>Hyphomicrobiales</taxon>
        <taxon>Cohaesibacteraceae</taxon>
    </lineage>
</organism>
<dbReference type="RefSeq" id="WP_101536005.1">
    <property type="nucleotide sequence ID" value="NZ_PKUQ01000055.1"/>
</dbReference>
<proteinExistence type="predicted"/>
<dbReference type="OrthoDB" id="9795827at2"/>
<evidence type="ECO:0000259" key="1">
    <source>
        <dbReference type="Pfam" id="PF04187"/>
    </source>
</evidence>
<dbReference type="EMBL" id="PKUQ01000055">
    <property type="protein sequence ID" value="PLW75105.1"/>
    <property type="molecule type" value="Genomic_DNA"/>
</dbReference>
<dbReference type="Gene3D" id="3.40.50.11550">
    <property type="match status" value="1"/>
</dbReference>
<accession>A0A2N5XKV8</accession>
<evidence type="ECO:0000313" key="3">
    <source>
        <dbReference type="Proteomes" id="UP000234881"/>
    </source>
</evidence>